<reference evidence="2" key="1">
    <citation type="submission" date="2021-01" db="EMBL/GenBank/DDBJ databases">
        <authorList>
            <person name="Zhong Y.L."/>
        </authorList>
    </citation>
    <scope>NUCLEOTIDE SEQUENCE</scope>
    <source>
        <strain evidence="2">KCTC 23302</strain>
    </source>
</reference>
<proteinExistence type="predicted"/>
<evidence type="ECO:0000256" key="1">
    <source>
        <dbReference type="SAM" id="MobiDB-lite"/>
    </source>
</evidence>
<keyword evidence="3" id="KW-1185">Reference proteome</keyword>
<dbReference type="SUPFAM" id="SSF50249">
    <property type="entry name" value="Nucleic acid-binding proteins"/>
    <property type="match status" value="1"/>
</dbReference>
<accession>A0A936ZYU6</accession>
<feature type="region of interest" description="Disordered" evidence="1">
    <location>
        <begin position="95"/>
        <end position="126"/>
    </location>
</feature>
<comment type="caution">
    <text evidence="2">The sequence shown here is derived from an EMBL/GenBank/DDBJ whole genome shotgun (WGS) entry which is preliminary data.</text>
</comment>
<dbReference type="RefSeq" id="WP_201915963.1">
    <property type="nucleotide sequence ID" value="NZ_BAABAX010000001.1"/>
</dbReference>
<protein>
    <submittedName>
        <fullName evidence="2">DUF3127 domain-containing protein</fullName>
    </submittedName>
</protein>
<organism evidence="2 3">
    <name type="scientific">Aquimarina mytili</name>
    <dbReference type="NCBI Taxonomy" id="874423"/>
    <lineage>
        <taxon>Bacteria</taxon>
        <taxon>Pseudomonadati</taxon>
        <taxon>Bacteroidota</taxon>
        <taxon>Flavobacteriia</taxon>
        <taxon>Flavobacteriales</taxon>
        <taxon>Flavobacteriaceae</taxon>
        <taxon>Aquimarina</taxon>
    </lineage>
</organism>
<dbReference type="Proteomes" id="UP000651057">
    <property type="component" value="Unassembled WGS sequence"/>
</dbReference>
<dbReference type="InterPro" id="IPR021474">
    <property type="entry name" value="DUF3127"/>
</dbReference>
<dbReference type="Pfam" id="PF11325">
    <property type="entry name" value="DUF3127"/>
    <property type="match status" value="1"/>
</dbReference>
<dbReference type="InterPro" id="IPR012340">
    <property type="entry name" value="NA-bd_OB-fold"/>
</dbReference>
<feature type="compositionally biased region" description="Acidic residues" evidence="1">
    <location>
        <begin position="116"/>
        <end position="126"/>
    </location>
</feature>
<evidence type="ECO:0000313" key="2">
    <source>
        <dbReference type="EMBL" id="MBL0681965.1"/>
    </source>
</evidence>
<sequence>MEVQGKVKMIGETQTFGSNGFRKREIVVTTEEQYPQHIMVEFIQDKCDLLNTFQVGQDVKISINLRGREWVNPQGETKYFNSIQGWRIESLQAVSAGAGTPPPTPPADAFEPATDFSEEEHDDLPF</sequence>
<evidence type="ECO:0000313" key="3">
    <source>
        <dbReference type="Proteomes" id="UP000651057"/>
    </source>
</evidence>
<name>A0A936ZYU6_9FLAO</name>
<dbReference type="AlphaFoldDB" id="A0A936ZYU6"/>
<gene>
    <name evidence="2" type="ORF">JJQ60_00410</name>
</gene>
<dbReference type="EMBL" id="JAERQJ010000001">
    <property type="protein sequence ID" value="MBL0681965.1"/>
    <property type="molecule type" value="Genomic_DNA"/>
</dbReference>